<dbReference type="CDD" id="cd00054">
    <property type="entry name" value="EGF_CA"/>
    <property type="match status" value="1"/>
</dbReference>
<dbReference type="SUPFAM" id="SSF101898">
    <property type="entry name" value="NHL repeat"/>
    <property type="match status" value="2"/>
</dbReference>
<dbReference type="EMBL" id="CAJNOI010000115">
    <property type="protein sequence ID" value="CAF1084067.1"/>
    <property type="molecule type" value="Genomic_DNA"/>
</dbReference>
<proteinExistence type="predicted"/>
<accession>A0A814N161</accession>
<name>A0A814N161_9BILA</name>
<dbReference type="PROSITE" id="PS51125">
    <property type="entry name" value="NHL"/>
    <property type="match status" value="1"/>
</dbReference>
<feature type="repeat" description="NHL" evidence="5">
    <location>
        <begin position="610"/>
        <end position="646"/>
    </location>
</feature>
<feature type="disulfide bond" evidence="4">
    <location>
        <begin position="757"/>
        <end position="766"/>
    </location>
</feature>
<dbReference type="GO" id="GO:0005576">
    <property type="term" value="C:extracellular region"/>
    <property type="evidence" value="ECO:0007669"/>
    <property type="project" value="TreeGrafter"/>
</dbReference>
<keyword evidence="2" id="KW-0677">Repeat</keyword>
<comment type="caution">
    <text evidence="9">The sequence shown here is derived from an EMBL/GenBank/DDBJ whole genome shotgun (WGS) entry which is preliminary data.</text>
</comment>
<dbReference type="Pfam" id="PF01436">
    <property type="entry name" value="NHL"/>
    <property type="match status" value="1"/>
</dbReference>
<organism evidence="9 12">
    <name type="scientific">Adineta steineri</name>
    <dbReference type="NCBI Taxonomy" id="433720"/>
    <lineage>
        <taxon>Eukaryota</taxon>
        <taxon>Metazoa</taxon>
        <taxon>Spiralia</taxon>
        <taxon>Gnathifera</taxon>
        <taxon>Rotifera</taxon>
        <taxon>Eurotatoria</taxon>
        <taxon>Bdelloidea</taxon>
        <taxon>Adinetida</taxon>
        <taxon>Adinetidae</taxon>
        <taxon>Adineta</taxon>
    </lineage>
</organism>
<evidence type="ECO:0000313" key="9">
    <source>
        <dbReference type="EMBL" id="CAF1084067.1"/>
    </source>
</evidence>
<dbReference type="Pfam" id="PF00008">
    <property type="entry name" value="EGF"/>
    <property type="match status" value="2"/>
</dbReference>
<keyword evidence="4" id="KW-1015">Disulfide bond</keyword>
<feature type="signal peptide" evidence="7">
    <location>
        <begin position="1"/>
        <end position="22"/>
    </location>
</feature>
<dbReference type="OrthoDB" id="10014052at2759"/>
<keyword evidence="6" id="KW-0472">Membrane</keyword>
<dbReference type="Gene3D" id="2.10.25.10">
    <property type="entry name" value="Laminin"/>
    <property type="match status" value="3"/>
</dbReference>
<gene>
    <name evidence="9" type="ORF">BJG266_LOCUS20427</name>
    <name evidence="10" type="ORF">QVE165_LOCUS26796</name>
</gene>
<dbReference type="PROSITE" id="PS00022">
    <property type="entry name" value="EGF_1"/>
    <property type="match status" value="2"/>
</dbReference>
<dbReference type="PANTHER" id="PTHR10680">
    <property type="entry name" value="PEPTIDYL-GLYCINE ALPHA-AMIDATING MONOOXYGENASE"/>
    <property type="match status" value="1"/>
</dbReference>
<dbReference type="PROSITE" id="PS01186">
    <property type="entry name" value="EGF_2"/>
    <property type="match status" value="2"/>
</dbReference>
<dbReference type="PROSITE" id="PS50026">
    <property type="entry name" value="EGF_3"/>
    <property type="match status" value="3"/>
</dbReference>
<dbReference type="InterPro" id="IPR001258">
    <property type="entry name" value="NHL_repeat"/>
</dbReference>
<feature type="disulfide bond" evidence="4">
    <location>
        <begin position="796"/>
        <end position="805"/>
    </location>
</feature>
<evidence type="ECO:0000256" key="6">
    <source>
        <dbReference type="SAM" id="Phobius"/>
    </source>
</evidence>
<evidence type="ECO:0000256" key="1">
    <source>
        <dbReference type="ARBA" id="ARBA00022729"/>
    </source>
</evidence>
<dbReference type="Gene3D" id="2.120.10.30">
    <property type="entry name" value="TolB, C-terminal domain"/>
    <property type="match status" value="2"/>
</dbReference>
<dbReference type="Gene3D" id="2.40.10.500">
    <property type="match status" value="2"/>
</dbReference>
<keyword evidence="1 7" id="KW-0732">Signal</keyword>
<protein>
    <recommendedName>
        <fullName evidence="8">EGF-like domain-containing protein</fullName>
    </recommendedName>
</protein>
<dbReference type="EMBL" id="CAJNOM010000200">
    <property type="protein sequence ID" value="CAF1219074.1"/>
    <property type="molecule type" value="Genomic_DNA"/>
</dbReference>
<evidence type="ECO:0000313" key="11">
    <source>
        <dbReference type="Proteomes" id="UP000663832"/>
    </source>
</evidence>
<evidence type="ECO:0000256" key="4">
    <source>
        <dbReference type="PROSITE-ProRule" id="PRU00076"/>
    </source>
</evidence>
<dbReference type="AlphaFoldDB" id="A0A814N161"/>
<dbReference type="InterPro" id="IPR000742">
    <property type="entry name" value="EGF"/>
</dbReference>
<evidence type="ECO:0000313" key="10">
    <source>
        <dbReference type="EMBL" id="CAF1219074.1"/>
    </source>
</evidence>
<evidence type="ECO:0000256" key="5">
    <source>
        <dbReference type="PROSITE-ProRule" id="PRU00504"/>
    </source>
</evidence>
<feature type="domain" description="EGF-like" evidence="8">
    <location>
        <begin position="724"/>
        <end position="767"/>
    </location>
</feature>
<keyword evidence="4" id="KW-0245">EGF-like domain</keyword>
<dbReference type="CDD" id="cd05819">
    <property type="entry name" value="NHL"/>
    <property type="match status" value="2"/>
</dbReference>
<feature type="domain" description="EGF-like" evidence="8">
    <location>
        <begin position="808"/>
        <end position="845"/>
    </location>
</feature>
<feature type="chain" id="PRO_5036410517" description="EGF-like domain-containing protein" evidence="7">
    <location>
        <begin position="23"/>
        <end position="929"/>
    </location>
</feature>
<dbReference type="Proteomes" id="UP000663877">
    <property type="component" value="Unassembled WGS sequence"/>
</dbReference>
<dbReference type="InterPro" id="IPR011042">
    <property type="entry name" value="6-blade_b-propeller_TolB-like"/>
</dbReference>
<keyword evidence="6" id="KW-0812">Transmembrane</keyword>
<dbReference type="SUPFAM" id="SSF57196">
    <property type="entry name" value="EGF/Laminin"/>
    <property type="match status" value="3"/>
</dbReference>
<evidence type="ECO:0000259" key="8">
    <source>
        <dbReference type="PROSITE" id="PS50026"/>
    </source>
</evidence>
<sequence>MTLIGNELRRWIILILIGQVLGVSYNQPKFCPNPAFDLNATTFADISTIGTEPYDIFIDTNNTVYIPNQQNNRFVVWFEGNSIPMNISGNFLNPYSLFVTTSGDIYIDSDNSTGQIDKCTLNSLVSIPIMYSCQKCMDIFVDINNTIYCSMEESHQVITKSLNSPSNVLTIVAGTGTMGSDSYSLYEPKGIFVDVNFDLYVADSSNNRVQLFRSGELSGITIAGSGSLNNTFTLNHPTAIALDADKYLYIVDRFNHRIVASGPTGFRCLVACYHSNGTSSDQLWYPWSLAFDSYGNLFVDDKTNSRIQKFRLLTGLCDNITTTEETITSTVYNMESSTDTIQQNSVTISLSNTIVSYNQPKFNANASWYTDGITFATDLTVGTSPYGIFIDTNDTIYVADQASGQIQIWFNNVSTPTRTLLQYMSHPYALFIKNNGDIYIDDGASNKQVNVWSTDANSSIPIMYVAGKCLGLFIDISDVLYCSMSDFHQVVTKSLNSNSNTTTIIAGTGCNGSTSSTLWFPYGIFVDTNFDLYVADSENNRVQLFRSEELNGRTVAGMTSLNLTITLNHPTGIILDIDKYLFIVDNGNHRIVGSGPYGFRCLVGCHGLAGSGSSQLNYPASLSFDSYGNIFVTDQNNSRIQKFILNNTEVKCIYELIFNIDEDTTQQSTSMSTLEEDKSSSNPTVSTAMLSTTVTNQKAHSSSIFFVPPLCHSQYEISPNCNVSSTPCDMLQSCQNNGTCINNNNTNNAIQDYTCSCLSGFDGINCEIDNRPCQLNTCWNDGTCNTISNNTFECLCPLGWIGRHCETKMYYCDNTKCLNNGVCRSLLLNYTCECLGSSFSGQNCQITASRIVIYQIISKSFAYISIISIVAVFIFVFIMDILKYIIGIDPAKVKLKKKKVKRPKVFQRFVYINASVQPTSVKTYKENVS</sequence>
<comment type="caution">
    <text evidence="4">Lacks conserved residue(s) required for the propagation of feature annotation.</text>
</comment>
<evidence type="ECO:0000256" key="7">
    <source>
        <dbReference type="SAM" id="SignalP"/>
    </source>
</evidence>
<evidence type="ECO:0000256" key="3">
    <source>
        <dbReference type="ARBA" id="ARBA00023180"/>
    </source>
</evidence>
<keyword evidence="3" id="KW-0325">Glycoprotein</keyword>
<reference evidence="9" key="1">
    <citation type="submission" date="2021-02" db="EMBL/GenBank/DDBJ databases">
        <authorList>
            <person name="Nowell W R."/>
        </authorList>
    </citation>
    <scope>NUCLEOTIDE SEQUENCE</scope>
</reference>
<dbReference type="SMART" id="SM00181">
    <property type="entry name" value="EGF"/>
    <property type="match status" value="3"/>
</dbReference>
<dbReference type="Proteomes" id="UP000663832">
    <property type="component" value="Unassembled WGS sequence"/>
</dbReference>
<evidence type="ECO:0000313" key="12">
    <source>
        <dbReference type="Proteomes" id="UP000663877"/>
    </source>
</evidence>
<feature type="domain" description="EGF-like" evidence="8">
    <location>
        <begin position="769"/>
        <end position="806"/>
    </location>
</feature>
<feature type="transmembrane region" description="Helical" evidence="6">
    <location>
        <begin position="861"/>
        <end position="886"/>
    </location>
</feature>
<dbReference type="PANTHER" id="PTHR10680:SF14">
    <property type="entry name" value="PEPTIDYL-GLYCINE ALPHA-AMIDATING MONOOXYGENASE"/>
    <property type="match status" value="1"/>
</dbReference>
<keyword evidence="11" id="KW-1185">Reference proteome</keyword>
<evidence type="ECO:0000256" key="2">
    <source>
        <dbReference type="ARBA" id="ARBA00022737"/>
    </source>
</evidence>
<keyword evidence="6" id="KW-1133">Transmembrane helix</keyword>